<evidence type="ECO:0000313" key="3">
    <source>
        <dbReference type="EMBL" id="OZM74107.1"/>
    </source>
</evidence>
<protein>
    <submittedName>
        <fullName evidence="3">8-oxoguanine deaminase</fullName>
    </submittedName>
</protein>
<dbReference type="AlphaFoldDB" id="A0A263D984"/>
<proteinExistence type="predicted"/>
<dbReference type="CDD" id="cd01298">
    <property type="entry name" value="ATZ_TRZ_like"/>
    <property type="match status" value="1"/>
</dbReference>
<dbReference type="Pfam" id="PF01979">
    <property type="entry name" value="Amidohydro_1"/>
    <property type="match status" value="1"/>
</dbReference>
<name>A0A263D984_9PSEU</name>
<dbReference type="Proteomes" id="UP000242444">
    <property type="component" value="Unassembled WGS sequence"/>
</dbReference>
<reference evidence="3 4" key="1">
    <citation type="submission" date="2017-07" db="EMBL/GenBank/DDBJ databases">
        <title>Amycolatopsis antarcticus sp. nov., isolated from the surface of an Antarcticus brown macroalga.</title>
        <authorList>
            <person name="Wang J."/>
            <person name="Leiva S."/>
            <person name="Huang J."/>
            <person name="Huang Y."/>
        </authorList>
    </citation>
    <scope>NUCLEOTIDE SEQUENCE [LARGE SCALE GENOMIC DNA]</scope>
    <source>
        <strain evidence="3 4">AU-G6</strain>
    </source>
</reference>
<keyword evidence="1" id="KW-0378">Hydrolase</keyword>
<dbReference type="PANTHER" id="PTHR43794">
    <property type="entry name" value="AMINOHYDROLASE SSNA-RELATED"/>
    <property type="match status" value="1"/>
</dbReference>
<dbReference type="InterPro" id="IPR006680">
    <property type="entry name" value="Amidohydro-rel"/>
</dbReference>
<organism evidence="3 4">
    <name type="scientific">Amycolatopsis antarctica</name>
    <dbReference type="NCBI Taxonomy" id="1854586"/>
    <lineage>
        <taxon>Bacteria</taxon>
        <taxon>Bacillati</taxon>
        <taxon>Actinomycetota</taxon>
        <taxon>Actinomycetes</taxon>
        <taxon>Pseudonocardiales</taxon>
        <taxon>Pseudonocardiaceae</taxon>
        <taxon>Amycolatopsis</taxon>
    </lineage>
</organism>
<dbReference type="RefSeq" id="WP_094861863.1">
    <property type="nucleotide sequence ID" value="NZ_NKYE01000003.1"/>
</dbReference>
<evidence type="ECO:0000313" key="4">
    <source>
        <dbReference type="Proteomes" id="UP000242444"/>
    </source>
</evidence>
<dbReference type="InParanoid" id="A0A263D984"/>
<dbReference type="EMBL" id="NKYE01000003">
    <property type="protein sequence ID" value="OZM74107.1"/>
    <property type="molecule type" value="Genomic_DNA"/>
</dbReference>
<keyword evidence="4" id="KW-1185">Reference proteome</keyword>
<comment type="caution">
    <text evidence="3">The sequence shown here is derived from an EMBL/GenBank/DDBJ whole genome shotgun (WGS) entry which is preliminary data.</text>
</comment>
<feature type="domain" description="Amidohydrolase-related" evidence="2">
    <location>
        <begin position="57"/>
        <end position="393"/>
    </location>
</feature>
<dbReference type="Gene3D" id="2.30.40.10">
    <property type="entry name" value="Urease, subunit C, domain 1"/>
    <property type="match status" value="1"/>
</dbReference>
<gene>
    <name evidence="3" type="ORF">CFN78_07540</name>
</gene>
<dbReference type="NCBIfam" id="NF006055">
    <property type="entry name" value="PRK08203.1"/>
    <property type="match status" value="1"/>
</dbReference>
<dbReference type="InterPro" id="IPR032466">
    <property type="entry name" value="Metal_Hydrolase"/>
</dbReference>
<sequence>MSVTVLENAAVSTVDAVGTEYARGHVVVDSGRIVAVGEGAAPSGFSGERVDASGCLITPGLVNTHHHLYQWATRGLAADSTLFQWLVHLYPIWGGLDAGITHAAATAGLARLALTGCTTVADHHYVFPAEGGDQLDALVSAVDRIGVRGHIVRGSMDRGESAGGLPPDNLVEDTEAALLGTERAIDLHHDASPDARVRIAVGPCSPFTVSEELMTGAAELARRRGVRLHTHLAETLDEQEQCLAETGLTPAEYAEKLGWLGEDVWFAHTVHLSPEAIRRLGATGTGSAHCPTSNGRLGTGIAPVRDLLDAGAPVGLGVDGAASNESGGLGEELHQSLLQARQRGGPTALTVREALWLGTMGGARCLGRQDELGSIEQGKLADLAVWRLDGLAYAGITDPVAALVLGTTPPLARLLVGGRTVVSDGSLRTADETAIADELRTVSARIREAR</sequence>
<dbReference type="InterPro" id="IPR050287">
    <property type="entry name" value="MTA/SAH_deaminase"/>
</dbReference>
<dbReference type="OrthoDB" id="3189065at2"/>
<dbReference type="InterPro" id="IPR011059">
    <property type="entry name" value="Metal-dep_hydrolase_composite"/>
</dbReference>
<accession>A0A263D984</accession>
<dbReference type="SUPFAM" id="SSF51338">
    <property type="entry name" value="Composite domain of metallo-dependent hydrolases"/>
    <property type="match status" value="2"/>
</dbReference>
<evidence type="ECO:0000256" key="1">
    <source>
        <dbReference type="ARBA" id="ARBA00022801"/>
    </source>
</evidence>
<dbReference type="SUPFAM" id="SSF51556">
    <property type="entry name" value="Metallo-dependent hydrolases"/>
    <property type="match status" value="1"/>
</dbReference>
<dbReference type="GO" id="GO:0016810">
    <property type="term" value="F:hydrolase activity, acting on carbon-nitrogen (but not peptide) bonds"/>
    <property type="evidence" value="ECO:0007669"/>
    <property type="project" value="InterPro"/>
</dbReference>
<dbReference type="PANTHER" id="PTHR43794:SF11">
    <property type="entry name" value="AMIDOHYDROLASE-RELATED DOMAIN-CONTAINING PROTEIN"/>
    <property type="match status" value="1"/>
</dbReference>
<dbReference type="Gene3D" id="3.20.20.140">
    <property type="entry name" value="Metal-dependent hydrolases"/>
    <property type="match status" value="1"/>
</dbReference>
<evidence type="ECO:0000259" key="2">
    <source>
        <dbReference type="Pfam" id="PF01979"/>
    </source>
</evidence>